<dbReference type="SMART" id="SM00560">
    <property type="entry name" value="LamGL"/>
    <property type="match status" value="1"/>
</dbReference>
<name>A0A2V5KDE5_9BACL</name>
<keyword evidence="1" id="KW-0732">Signal</keyword>
<dbReference type="PANTHER" id="PTHR42535">
    <property type="entry name" value="OOKINETE PROTEIN, PUTATIVE-RELATED"/>
    <property type="match status" value="1"/>
</dbReference>
<accession>A0A2V5KDE5</accession>
<evidence type="ECO:0000256" key="2">
    <source>
        <dbReference type="ARBA" id="ARBA00023157"/>
    </source>
</evidence>
<dbReference type="AlphaFoldDB" id="A0A2V5KDE5"/>
<dbReference type="PANTHER" id="PTHR42535:SF2">
    <property type="entry name" value="CHROMOSOME UNDETERMINED SCAFFOLD_146, WHOLE GENOME SHOTGUN SEQUENCE"/>
    <property type="match status" value="1"/>
</dbReference>
<reference evidence="4 5" key="1">
    <citation type="submission" date="2018-05" db="EMBL/GenBank/DDBJ databases">
        <title>Paenibacillus flagellatus sp. nov., isolated from selenium mineral soil.</title>
        <authorList>
            <person name="Dai X."/>
        </authorList>
    </citation>
    <scope>NUCLEOTIDE SEQUENCE [LARGE SCALE GENOMIC DNA]</scope>
    <source>
        <strain evidence="4 5">DXL2</strain>
    </source>
</reference>
<comment type="caution">
    <text evidence="4">The sequence shown here is derived from an EMBL/GenBank/DDBJ whole genome shotgun (WGS) entry which is preliminary data.</text>
</comment>
<dbReference type="InterPro" id="IPR006558">
    <property type="entry name" value="LamG-like"/>
</dbReference>
<proteinExistence type="predicted"/>
<dbReference type="Pfam" id="PF13385">
    <property type="entry name" value="Laminin_G_3"/>
    <property type="match status" value="1"/>
</dbReference>
<organism evidence="4 5">
    <name type="scientific">Paenibacillus flagellatus</name>
    <dbReference type="NCBI Taxonomy" id="2211139"/>
    <lineage>
        <taxon>Bacteria</taxon>
        <taxon>Bacillati</taxon>
        <taxon>Bacillota</taxon>
        <taxon>Bacilli</taxon>
        <taxon>Bacillales</taxon>
        <taxon>Paenibacillaceae</taxon>
        <taxon>Paenibacillus</taxon>
    </lineage>
</organism>
<sequence>MSIYNGLVAEYLFHGNADDSSGNGFHGRVEGAVLTSDRFGQPNRAYAFDGEKAFIEISPPPLLSGELFSLSVWARYDEKASLAWWNNAIVSQDDGGKNKNRDNLRRVFQLSTLGPVITWHRMKETADAVSNVHLKRGVWYHIAAVFDGAFHKLYINGELHDTQAGTFRPHPEEPIFIGKKNTAEKRFLFHGVIDDIRLYNRALTDQDITALYTENGYAASSDTRIKPANEPKAETGTTAKVESREFTAIGIRHGGLFSEYGKIIPQAMQSLQARKDEISGRTGTKVILYEPKRGDDHIEGDFYTGYLVADSVAAIPEGMEYFHLSGRYASVAGDESRMGELYGFLDGWIRDNKLQKDWPEALIVEVYNQDHPSEVEICMKIRNPN</sequence>
<evidence type="ECO:0000313" key="4">
    <source>
        <dbReference type="EMBL" id="PYI56922.1"/>
    </source>
</evidence>
<keyword evidence="2" id="KW-1015">Disulfide bond</keyword>
<dbReference type="Gene3D" id="3.20.80.10">
    <property type="entry name" value="Regulatory factor, effector binding domain"/>
    <property type="match status" value="1"/>
</dbReference>
<dbReference type="EMBL" id="QJVJ01000001">
    <property type="protein sequence ID" value="PYI56922.1"/>
    <property type="molecule type" value="Genomic_DNA"/>
</dbReference>
<dbReference type="SUPFAM" id="SSF55136">
    <property type="entry name" value="Probable bacterial effector-binding domain"/>
    <property type="match status" value="1"/>
</dbReference>
<keyword evidence="5" id="KW-1185">Reference proteome</keyword>
<dbReference type="InterPro" id="IPR011256">
    <property type="entry name" value="Reg_factor_effector_dom_sf"/>
</dbReference>
<gene>
    <name evidence="4" type="ORF">DLM86_00270</name>
</gene>
<feature type="domain" description="LamG-like jellyroll fold" evidence="3">
    <location>
        <begin position="66"/>
        <end position="206"/>
    </location>
</feature>
<dbReference type="Gene3D" id="2.60.120.200">
    <property type="match status" value="1"/>
</dbReference>
<dbReference type="RefSeq" id="WP_110837963.1">
    <property type="nucleotide sequence ID" value="NZ_QJVJ01000001.1"/>
</dbReference>
<protein>
    <recommendedName>
        <fullName evidence="3">LamG-like jellyroll fold domain-containing protein</fullName>
    </recommendedName>
</protein>
<evidence type="ECO:0000259" key="3">
    <source>
        <dbReference type="SMART" id="SM00560"/>
    </source>
</evidence>
<dbReference type="SUPFAM" id="SSF49899">
    <property type="entry name" value="Concanavalin A-like lectins/glucanases"/>
    <property type="match status" value="1"/>
</dbReference>
<dbReference type="Proteomes" id="UP000247476">
    <property type="component" value="Unassembled WGS sequence"/>
</dbReference>
<dbReference type="InterPro" id="IPR013320">
    <property type="entry name" value="ConA-like_dom_sf"/>
</dbReference>
<dbReference type="OrthoDB" id="9812495at2"/>
<evidence type="ECO:0000256" key="1">
    <source>
        <dbReference type="ARBA" id="ARBA00022729"/>
    </source>
</evidence>
<evidence type="ECO:0000313" key="5">
    <source>
        <dbReference type="Proteomes" id="UP000247476"/>
    </source>
</evidence>